<dbReference type="PROSITE" id="PS50977">
    <property type="entry name" value="HTH_TETR_2"/>
    <property type="match status" value="1"/>
</dbReference>
<keyword evidence="5" id="KW-1185">Reference proteome</keyword>
<evidence type="ECO:0000259" key="3">
    <source>
        <dbReference type="PROSITE" id="PS50977"/>
    </source>
</evidence>
<evidence type="ECO:0000313" key="5">
    <source>
        <dbReference type="Proteomes" id="UP000266327"/>
    </source>
</evidence>
<dbReference type="Proteomes" id="UP000266327">
    <property type="component" value="Unassembled WGS sequence"/>
</dbReference>
<organism evidence="4 5">
    <name type="scientific">Noviherbaspirillum sedimenti</name>
    <dbReference type="NCBI Taxonomy" id="2320865"/>
    <lineage>
        <taxon>Bacteria</taxon>
        <taxon>Pseudomonadati</taxon>
        <taxon>Pseudomonadota</taxon>
        <taxon>Betaproteobacteria</taxon>
        <taxon>Burkholderiales</taxon>
        <taxon>Oxalobacteraceae</taxon>
        <taxon>Noviherbaspirillum</taxon>
    </lineage>
</organism>
<reference evidence="5" key="1">
    <citation type="submission" date="2018-09" db="EMBL/GenBank/DDBJ databases">
        <authorList>
            <person name="Zhu H."/>
        </authorList>
    </citation>
    <scope>NUCLEOTIDE SEQUENCE [LARGE SCALE GENOMIC DNA]</scope>
    <source>
        <strain evidence="5">K1S02-23</strain>
    </source>
</reference>
<feature type="DNA-binding region" description="H-T-H motif" evidence="2">
    <location>
        <begin position="69"/>
        <end position="88"/>
    </location>
</feature>
<dbReference type="InterPro" id="IPR009057">
    <property type="entry name" value="Homeodomain-like_sf"/>
</dbReference>
<evidence type="ECO:0000313" key="4">
    <source>
        <dbReference type="EMBL" id="RJG03196.1"/>
    </source>
</evidence>
<proteinExistence type="predicted"/>
<evidence type="ECO:0000256" key="1">
    <source>
        <dbReference type="ARBA" id="ARBA00023125"/>
    </source>
</evidence>
<keyword evidence="1 2" id="KW-0238">DNA-binding</keyword>
<dbReference type="OrthoDB" id="116240at2"/>
<name>A0A3A3GLN7_9BURK</name>
<dbReference type="RefSeq" id="WP_119786695.1">
    <property type="nucleotide sequence ID" value="NZ_QYUQ01000002.1"/>
</dbReference>
<sequence>MKHENNQDLAVSRKQTPALSDAISFKSKQSAMLSDQAKMPPRAPGRTRVEKIIGTTIELMGERNPDDISIAMIAARAGMTRTSVYAHFKNMSEIFEQISIRFVEKTGLFLEKYVRDRNPRTLSELLTITIDGVCEFFNQSHSGEPLDLAAHVPFDARKAVKDYDKVSALMYRSFGLADWPIQPLSEDDPFCILVLLQEALFSTSMQRHGIITKEYAELTKNVALDFMAGVNKRFQNLNDPKEIGDLNARIATAVSQLTTSSDLQLLKVTAEQLEALSRLADKK</sequence>
<dbReference type="EMBL" id="QYUQ01000002">
    <property type="protein sequence ID" value="RJG03196.1"/>
    <property type="molecule type" value="Genomic_DNA"/>
</dbReference>
<comment type="caution">
    <text evidence="4">The sequence shown here is derived from an EMBL/GenBank/DDBJ whole genome shotgun (WGS) entry which is preliminary data.</text>
</comment>
<evidence type="ECO:0000256" key="2">
    <source>
        <dbReference type="PROSITE-ProRule" id="PRU00335"/>
    </source>
</evidence>
<feature type="domain" description="HTH tetR-type" evidence="3">
    <location>
        <begin position="46"/>
        <end position="106"/>
    </location>
</feature>
<dbReference type="PRINTS" id="PR00455">
    <property type="entry name" value="HTHTETR"/>
</dbReference>
<dbReference type="GO" id="GO:0003677">
    <property type="term" value="F:DNA binding"/>
    <property type="evidence" value="ECO:0007669"/>
    <property type="project" value="UniProtKB-UniRule"/>
</dbReference>
<gene>
    <name evidence="4" type="ORF">D3878_17690</name>
</gene>
<accession>A0A3A3GLN7</accession>
<protein>
    <submittedName>
        <fullName evidence="4">TetR family transcriptional regulator</fullName>
    </submittedName>
</protein>
<dbReference type="Pfam" id="PF00440">
    <property type="entry name" value="TetR_N"/>
    <property type="match status" value="1"/>
</dbReference>
<dbReference type="SUPFAM" id="SSF46689">
    <property type="entry name" value="Homeodomain-like"/>
    <property type="match status" value="1"/>
</dbReference>
<dbReference type="Gene3D" id="1.10.357.10">
    <property type="entry name" value="Tetracycline Repressor, domain 2"/>
    <property type="match status" value="1"/>
</dbReference>
<dbReference type="InterPro" id="IPR001647">
    <property type="entry name" value="HTH_TetR"/>
</dbReference>
<dbReference type="AlphaFoldDB" id="A0A3A3GLN7"/>